<evidence type="ECO:0000256" key="1">
    <source>
        <dbReference type="ARBA" id="ARBA00006247"/>
    </source>
</evidence>
<evidence type="ECO:0000259" key="7">
    <source>
        <dbReference type="Pfam" id="PF07687"/>
    </source>
</evidence>
<evidence type="ECO:0000256" key="6">
    <source>
        <dbReference type="SAM" id="MobiDB-lite"/>
    </source>
</evidence>
<keyword evidence="2" id="KW-0645">Protease</keyword>
<keyword evidence="4" id="KW-0378">Hydrolase</keyword>
<feature type="region of interest" description="Disordered" evidence="6">
    <location>
        <begin position="1"/>
        <end position="20"/>
    </location>
</feature>
<organism evidence="8 9">
    <name type="scientific">Triparma verrucosa</name>
    <dbReference type="NCBI Taxonomy" id="1606542"/>
    <lineage>
        <taxon>Eukaryota</taxon>
        <taxon>Sar</taxon>
        <taxon>Stramenopiles</taxon>
        <taxon>Ochrophyta</taxon>
        <taxon>Bolidophyceae</taxon>
        <taxon>Parmales</taxon>
        <taxon>Triparmaceae</taxon>
        <taxon>Triparma</taxon>
    </lineage>
</organism>
<sequence>MKSTPVYRVKSRQPTSPTSVSVPPLLCIECGSPPPPRVDVVTSKPRRRKACFGCAVCEDVVQEPSVLTDFYNSPSFQPVFAAVFAMAACTTVEYVAAKSDDSSTNNGTSSTSSQLFSLSLILRLSTLSLKAFATVLCCLLPVMLFNAFTATSTFKSTPPSASVKDAIEKGKNKYGKLLSEAIKLKTISYDGLTSDDETDYGELLKMHSLLKTSFPLAASSLSWTLVNKYSIVIKWQGSSPSLKPIMICAHLDVVPAPNEKDNEWSEDPWGGEIKDGEVWGRGAIDNKHNVIGQMGAVEELLESGFKPTRTIYLAFGHDEEISGHHGAKMIAKHMEKEVGKKGIEAVFDEGPMMIEGALPGMKGHVGLVANSEKGYLTLEMSVKANGGHSSMPPFEQGTIAIIADAVSKLDSTPVPAHFSKGAGVYAQLEMLAALFSGPMKVLTSNLWLTGGLMKKILLKASPAAAAMLRTTTAITVIKGGTKANVLPYDVKFYVNHRVHPEDTVEGIIEYDRKVINDDRITIKPAEGITPASPISSLKSDAWRWIEESVGEVFNNPIAPSVMVGNTDTRWYWDLTEDIYRFSPVELDIKDVKMFHGLNERLGVEGMSGIVQYYKKLIEKSCLSE</sequence>
<evidence type="ECO:0000313" key="9">
    <source>
        <dbReference type="Proteomes" id="UP001165160"/>
    </source>
</evidence>
<dbReference type="Pfam" id="PF07687">
    <property type="entry name" value="M20_dimer"/>
    <property type="match status" value="1"/>
</dbReference>
<dbReference type="SUPFAM" id="SSF53187">
    <property type="entry name" value="Zn-dependent exopeptidases"/>
    <property type="match status" value="1"/>
</dbReference>
<feature type="domain" description="Peptidase M20 dimerisation" evidence="7">
    <location>
        <begin position="371"/>
        <end position="516"/>
    </location>
</feature>
<dbReference type="PANTHER" id="PTHR45962:SF1">
    <property type="entry name" value="N-FATTY-ACYL-AMINO ACID SYNTHASE_HYDROLASE PM20D1"/>
    <property type="match status" value="1"/>
</dbReference>
<comment type="caution">
    <text evidence="8">The sequence shown here is derived from an EMBL/GenBank/DDBJ whole genome shotgun (WGS) entry which is preliminary data.</text>
</comment>
<protein>
    <recommendedName>
        <fullName evidence="7">Peptidase M20 dimerisation domain-containing protein</fullName>
    </recommendedName>
</protein>
<dbReference type="Gene3D" id="3.40.630.10">
    <property type="entry name" value="Zn peptidases"/>
    <property type="match status" value="1"/>
</dbReference>
<accession>A0A9W7C9S9</accession>
<reference evidence="9" key="1">
    <citation type="journal article" date="2023" name="Commun. Biol.">
        <title>Genome analysis of Parmales, the sister group of diatoms, reveals the evolutionary specialization of diatoms from phago-mixotrophs to photoautotrophs.</title>
        <authorList>
            <person name="Ban H."/>
            <person name="Sato S."/>
            <person name="Yoshikawa S."/>
            <person name="Yamada K."/>
            <person name="Nakamura Y."/>
            <person name="Ichinomiya M."/>
            <person name="Sato N."/>
            <person name="Blanc-Mathieu R."/>
            <person name="Endo H."/>
            <person name="Kuwata A."/>
            <person name="Ogata H."/>
        </authorList>
    </citation>
    <scope>NUCLEOTIDE SEQUENCE [LARGE SCALE GENOMIC DNA]</scope>
    <source>
        <strain evidence="9">NIES 3699</strain>
    </source>
</reference>
<dbReference type="EMBL" id="BRXX01000321">
    <property type="protein sequence ID" value="GMI04773.1"/>
    <property type="molecule type" value="Genomic_DNA"/>
</dbReference>
<evidence type="ECO:0000256" key="5">
    <source>
        <dbReference type="ARBA" id="ARBA00022833"/>
    </source>
</evidence>
<dbReference type="Gene3D" id="3.30.70.360">
    <property type="match status" value="1"/>
</dbReference>
<name>A0A9W7C9S9_9STRA</name>
<dbReference type="InterPro" id="IPR001261">
    <property type="entry name" value="ArgE/DapE_CS"/>
</dbReference>
<dbReference type="FunFam" id="3.40.630.10:FF:000027">
    <property type="entry name" value="N-fatty-acyl-amino acid synthase/hydrolase PM20D1"/>
    <property type="match status" value="1"/>
</dbReference>
<evidence type="ECO:0000256" key="2">
    <source>
        <dbReference type="ARBA" id="ARBA00022670"/>
    </source>
</evidence>
<keyword evidence="5" id="KW-0862">Zinc</keyword>
<proteinExistence type="inferred from homology"/>
<evidence type="ECO:0000256" key="3">
    <source>
        <dbReference type="ARBA" id="ARBA00022723"/>
    </source>
</evidence>
<dbReference type="GO" id="GO:0008233">
    <property type="term" value="F:peptidase activity"/>
    <property type="evidence" value="ECO:0007669"/>
    <property type="project" value="UniProtKB-KW"/>
</dbReference>
<dbReference type="InterPro" id="IPR002933">
    <property type="entry name" value="Peptidase_M20"/>
</dbReference>
<dbReference type="SUPFAM" id="SSF55031">
    <property type="entry name" value="Bacterial exopeptidase dimerisation domain"/>
    <property type="match status" value="1"/>
</dbReference>
<dbReference type="InterPro" id="IPR036264">
    <property type="entry name" value="Bact_exopeptidase_dim_dom"/>
</dbReference>
<comment type="similarity">
    <text evidence="1">Belongs to the peptidase M20A family.</text>
</comment>
<keyword evidence="3" id="KW-0479">Metal-binding</keyword>
<dbReference type="AlphaFoldDB" id="A0A9W7C9S9"/>
<evidence type="ECO:0000256" key="4">
    <source>
        <dbReference type="ARBA" id="ARBA00022801"/>
    </source>
</evidence>
<dbReference type="Proteomes" id="UP001165160">
    <property type="component" value="Unassembled WGS sequence"/>
</dbReference>
<dbReference type="PROSITE" id="PS00758">
    <property type="entry name" value="ARGE_DAPE_CPG2_1"/>
    <property type="match status" value="1"/>
</dbReference>
<gene>
    <name evidence="8" type="ORF">TrVE_jg9396</name>
</gene>
<keyword evidence="9" id="KW-1185">Reference proteome</keyword>
<dbReference type="InterPro" id="IPR011650">
    <property type="entry name" value="Peptidase_M20_dimer"/>
</dbReference>
<dbReference type="PANTHER" id="PTHR45962">
    <property type="entry name" value="N-FATTY-ACYL-AMINO ACID SYNTHASE/HYDROLASE PM20D1"/>
    <property type="match status" value="1"/>
</dbReference>
<dbReference type="Gene3D" id="1.10.150.900">
    <property type="match status" value="1"/>
</dbReference>
<dbReference type="Pfam" id="PF01546">
    <property type="entry name" value="Peptidase_M20"/>
    <property type="match status" value="1"/>
</dbReference>
<dbReference type="InterPro" id="IPR047177">
    <property type="entry name" value="Pept_M20A"/>
</dbReference>
<evidence type="ECO:0000313" key="8">
    <source>
        <dbReference type="EMBL" id="GMI04773.1"/>
    </source>
</evidence>
<dbReference type="GO" id="GO:0006508">
    <property type="term" value="P:proteolysis"/>
    <property type="evidence" value="ECO:0007669"/>
    <property type="project" value="UniProtKB-KW"/>
</dbReference>
<dbReference type="GO" id="GO:0046872">
    <property type="term" value="F:metal ion binding"/>
    <property type="evidence" value="ECO:0007669"/>
    <property type="project" value="UniProtKB-KW"/>
</dbReference>